<feature type="compositionally biased region" description="Pro residues" evidence="1">
    <location>
        <begin position="76"/>
        <end position="87"/>
    </location>
</feature>
<evidence type="ECO:0000256" key="1">
    <source>
        <dbReference type="SAM" id="MobiDB-lite"/>
    </source>
</evidence>
<feature type="region of interest" description="Disordered" evidence="1">
    <location>
        <begin position="166"/>
        <end position="217"/>
    </location>
</feature>
<name>A0A380CER7_SPHSI</name>
<sequence length="217" mass="23669">MNIQERVLTALKPVVASKGFGEKTVEGLATNLASGLSDESTDEDITTAINGASTYLNLMQSENTRYINEYKKKNPAPAPSPANPTPANPEQKADEPTGLEAKFLELTGKFEQLLAQNNALSLKQKWEKLAEANGIVNETLIQKWQPAKEDDFDSAIEELKNFNTSFIKQSANDKSPGKPNSGDRSDGDHNKPKALSAKGKEALEGFKKAQERHAKKA</sequence>
<feature type="compositionally biased region" description="Basic and acidic residues" evidence="1">
    <location>
        <begin position="181"/>
        <end position="191"/>
    </location>
</feature>
<gene>
    <name evidence="2" type="ORF">NCTC11388_02840</name>
</gene>
<dbReference type="EMBL" id="UGYW01000002">
    <property type="protein sequence ID" value="SUJ19157.1"/>
    <property type="molecule type" value="Genomic_DNA"/>
</dbReference>
<evidence type="ECO:0000313" key="3">
    <source>
        <dbReference type="Proteomes" id="UP000254893"/>
    </source>
</evidence>
<feature type="compositionally biased region" description="Basic and acidic residues" evidence="1">
    <location>
        <begin position="198"/>
        <end position="217"/>
    </location>
</feature>
<feature type="region of interest" description="Disordered" evidence="1">
    <location>
        <begin position="71"/>
        <end position="94"/>
    </location>
</feature>
<protein>
    <submittedName>
        <fullName evidence="2">Uncharacterized protein</fullName>
    </submittedName>
</protein>
<evidence type="ECO:0000313" key="2">
    <source>
        <dbReference type="EMBL" id="SUJ19157.1"/>
    </source>
</evidence>
<accession>A0A380CER7</accession>
<proteinExistence type="predicted"/>
<dbReference type="RefSeq" id="WP_115170579.1">
    <property type="nucleotide sequence ID" value="NZ_UGYW01000002.1"/>
</dbReference>
<dbReference type="AlphaFoldDB" id="A0A380CER7"/>
<organism evidence="2 3">
    <name type="scientific">Sphingobacterium spiritivorum</name>
    <name type="common">Flavobacterium spiritivorum</name>
    <dbReference type="NCBI Taxonomy" id="258"/>
    <lineage>
        <taxon>Bacteria</taxon>
        <taxon>Pseudomonadati</taxon>
        <taxon>Bacteroidota</taxon>
        <taxon>Sphingobacteriia</taxon>
        <taxon>Sphingobacteriales</taxon>
        <taxon>Sphingobacteriaceae</taxon>
        <taxon>Sphingobacterium</taxon>
    </lineage>
</organism>
<reference evidence="2 3" key="1">
    <citation type="submission" date="2018-06" db="EMBL/GenBank/DDBJ databases">
        <authorList>
            <consortium name="Pathogen Informatics"/>
            <person name="Doyle S."/>
        </authorList>
    </citation>
    <scope>NUCLEOTIDE SEQUENCE [LARGE SCALE GENOMIC DNA]</scope>
    <source>
        <strain evidence="2 3">NCTC11388</strain>
    </source>
</reference>
<dbReference type="Proteomes" id="UP000254893">
    <property type="component" value="Unassembled WGS sequence"/>
</dbReference>